<dbReference type="SMART" id="SM00320">
    <property type="entry name" value="WD40"/>
    <property type="match status" value="6"/>
</dbReference>
<dbReference type="PROSITE" id="PS50896">
    <property type="entry name" value="LISH"/>
    <property type="match status" value="1"/>
</dbReference>
<comment type="caution">
    <text evidence="5">The sequence shown here is derived from an EMBL/GenBank/DDBJ whole genome shotgun (WGS) entry which is preliminary data.</text>
</comment>
<dbReference type="InterPro" id="IPR051350">
    <property type="entry name" value="WD_repeat-ST_regulator"/>
</dbReference>
<feature type="repeat" description="WD" evidence="3">
    <location>
        <begin position="478"/>
        <end position="520"/>
    </location>
</feature>
<dbReference type="InterPro" id="IPR001680">
    <property type="entry name" value="WD40_rpt"/>
</dbReference>
<keyword evidence="6" id="KW-1185">Reference proteome</keyword>
<protein>
    <submittedName>
        <fullName evidence="5">WD repeat-containing protein 26</fullName>
    </submittedName>
</protein>
<evidence type="ECO:0000313" key="5">
    <source>
        <dbReference type="EMBL" id="KAF3327599.1"/>
    </source>
</evidence>
<dbReference type="SUPFAM" id="SSF50978">
    <property type="entry name" value="WD40 repeat-like"/>
    <property type="match status" value="1"/>
</dbReference>
<dbReference type="PROSITE" id="PS00678">
    <property type="entry name" value="WD_REPEATS_1"/>
    <property type="match status" value="1"/>
</dbReference>
<dbReference type="PRINTS" id="PR00320">
    <property type="entry name" value="GPROTEINBRPT"/>
</dbReference>
<dbReference type="PANTHER" id="PTHR22838">
    <property type="entry name" value="WD REPEAT PROTEIN 26-RELATED"/>
    <property type="match status" value="1"/>
</dbReference>
<evidence type="ECO:0000313" key="6">
    <source>
        <dbReference type="Proteomes" id="UP000623129"/>
    </source>
</evidence>
<evidence type="ECO:0000259" key="4">
    <source>
        <dbReference type="PROSITE" id="PS50897"/>
    </source>
</evidence>
<evidence type="ECO:0000256" key="2">
    <source>
        <dbReference type="ARBA" id="ARBA00022737"/>
    </source>
</evidence>
<organism evidence="5 6">
    <name type="scientific">Carex littledalei</name>
    <dbReference type="NCBI Taxonomy" id="544730"/>
    <lineage>
        <taxon>Eukaryota</taxon>
        <taxon>Viridiplantae</taxon>
        <taxon>Streptophyta</taxon>
        <taxon>Embryophyta</taxon>
        <taxon>Tracheophyta</taxon>
        <taxon>Spermatophyta</taxon>
        <taxon>Magnoliopsida</taxon>
        <taxon>Liliopsida</taxon>
        <taxon>Poales</taxon>
        <taxon>Cyperaceae</taxon>
        <taxon>Cyperoideae</taxon>
        <taxon>Cariceae</taxon>
        <taxon>Carex</taxon>
        <taxon>Carex subgen. Euthyceras</taxon>
    </lineage>
</organism>
<dbReference type="PROSITE" id="PS50897">
    <property type="entry name" value="CTLH"/>
    <property type="match status" value="1"/>
</dbReference>
<dbReference type="InterPro" id="IPR020472">
    <property type="entry name" value="WD40_PAC1"/>
</dbReference>
<dbReference type="InterPro" id="IPR036322">
    <property type="entry name" value="WD40_repeat_dom_sf"/>
</dbReference>
<evidence type="ECO:0000256" key="3">
    <source>
        <dbReference type="PROSITE-ProRule" id="PRU00221"/>
    </source>
</evidence>
<dbReference type="CDD" id="cd00200">
    <property type="entry name" value="WD40"/>
    <property type="match status" value="1"/>
</dbReference>
<feature type="domain" description="CTLH" evidence="4">
    <location>
        <begin position="56"/>
        <end position="108"/>
    </location>
</feature>
<keyword evidence="2" id="KW-0677">Repeat</keyword>
<dbReference type="InterPro" id="IPR015943">
    <property type="entry name" value="WD40/YVTN_repeat-like_dom_sf"/>
</dbReference>
<dbReference type="PROSITE" id="PS50082">
    <property type="entry name" value="WD_REPEATS_2"/>
    <property type="match status" value="3"/>
</dbReference>
<dbReference type="OrthoDB" id="972532at2759"/>
<dbReference type="PANTHER" id="PTHR22838:SF0">
    <property type="entry name" value="WD REPEAT-CONTAINING PROTEIN 26"/>
    <property type="match status" value="1"/>
</dbReference>
<dbReference type="EMBL" id="SWLB01000017">
    <property type="protein sequence ID" value="KAF3327599.1"/>
    <property type="molecule type" value="Genomic_DNA"/>
</dbReference>
<feature type="repeat" description="WD" evidence="3">
    <location>
        <begin position="264"/>
        <end position="305"/>
    </location>
</feature>
<feature type="repeat" description="WD" evidence="3">
    <location>
        <begin position="219"/>
        <end position="260"/>
    </location>
</feature>
<dbReference type="Gene3D" id="2.130.10.10">
    <property type="entry name" value="YVTN repeat-like/Quinoprotein amine dehydrogenase"/>
    <property type="match status" value="2"/>
</dbReference>
<proteinExistence type="predicted"/>
<dbReference type="InterPro" id="IPR019775">
    <property type="entry name" value="WD40_repeat_CS"/>
</dbReference>
<dbReference type="InterPro" id="IPR006595">
    <property type="entry name" value="CTLH_C"/>
</dbReference>
<accession>A0A833VL95</accession>
<evidence type="ECO:0000256" key="1">
    <source>
        <dbReference type="ARBA" id="ARBA00022574"/>
    </source>
</evidence>
<dbReference type="Pfam" id="PF23627">
    <property type="entry name" value="LisH_WDR26"/>
    <property type="match status" value="1"/>
</dbReference>
<dbReference type="InterPro" id="IPR006594">
    <property type="entry name" value="LisH"/>
</dbReference>
<dbReference type="PROSITE" id="PS50294">
    <property type="entry name" value="WD_REPEATS_REGION"/>
    <property type="match status" value="3"/>
</dbReference>
<sequence length="540" mass="60626">MARPVPHPQALIGSKGFIKRDEFVRIITKALYSLGYERSGSVLEEESGIQLHEPVIDLFRKQVLNGDWDGSVQTLHKIGLEQSIVKSSAFVILEQKFFELLEKGNILEALRTLQSEISPLGLKKERVHELTGCILRPARFAELGFVRENCRVRVLEELQSIFPASVMVPERRLEQLVEQALNVQKDACYFHNFNGKTLSLYMDHWCGKEQIPSRTIQVLDAHKDEVWYIQFSNNGKYLASASNDATAIIWEVNADGHLSIKHELTGHTRPVMVVSWSPDDQQILTCGMEECVRLWDTGSGKCLRVYEKAGLGLISCGFFPNGKDIFTGVTDKSFSVWGPDGREVDSVKSQQQTKTSDLAVTCDGQLIVSHNKEKIIRLTDRETKTERFIEEEGIVTSFCLSSDGKFLLVNLACEEIHLWCIGDGGMPSLIMRYRGHRRARYVIRSCFGGTEQGFIASGSEDSLVYIWHRATGDLIETLAGHSGTVNCVSWNPTNPYMLASASDDHTVRIWGLSKPNIHKRKDLFENGSCSNGHQCNGNSK</sequence>
<gene>
    <name evidence="5" type="ORF">FCM35_KLT07717</name>
</gene>
<reference evidence="5" key="1">
    <citation type="submission" date="2020-01" db="EMBL/GenBank/DDBJ databases">
        <title>Genome sequence of Kobresia littledalei, the first chromosome-level genome in the family Cyperaceae.</title>
        <authorList>
            <person name="Qu G."/>
        </authorList>
    </citation>
    <scope>NUCLEOTIDE SEQUENCE</scope>
    <source>
        <strain evidence="5">C.B.Clarke</strain>
        <tissue evidence="5">Leaf</tissue>
    </source>
</reference>
<name>A0A833VL95_9POAL</name>
<dbReference type="Pfam" id="PF00400">
    <property type="entry name" value="WD40"/>
    <property type="match status" value="4"/>
</dbReference>
<keyword evidence="1 3" id="KW-0853">WD repeat</keyword>
<dbReference type="AlphaFoldDB" id="A0A833VL95"/>
<dbReference type="Proteomes" id="UP000623129">
    <property type="component" value="Unassembled WGS sequence"/>
</dbReference>